<dbReference type="EMBL" id="CP081303">
    <property type="protein sequence ID" value="QZE15894.1"/>
    <property type="molecule type" value="Genomic_DNA"/>
</dbReference>
<protein>
    <submittedName>
        <fullName evidence="1">Uncharacterized protein</fullName>
    </submittedName>
</protein>
<gene>
    <name evidence="1" type="ORF">K4L44_08695</name>
</gene>
<dbReference type="Proteomes" id="UP000826212">
    <property type="component" value="Chromosome"/>
</dbReference>
<organism evidence="1 2">
    <name type="scientific">Halosquirtibacter laminarini</name>
    <dbReference type="NCBI Taxonomy" id="3374600"/>
    <lineage>
        <taxon>Bacteria</taxon>
        <taxon>Pseudomonadati</taxon>
        <taxon>Bacteroidota</taxon>
        <taxon>Bacteroidia</taxon>
        <taxon>Marinilabiliales</taxon>
        <taxon>Prolixibacteraceae</taxon>
        <taxon>Halosquirtibacter</taxon>
    </lineage>
</organism>
<name>A0AC61NRD3_9BACT</name>
<accession>A0AC61NRD3</accession>
<proteinExistence type="predicted"/>
<evidence type="ECO:0000313" key="1">
    <source>
        <dbReference type="EMBL" id="QZE15894.1"/>
    </source>
</evidence>
<keyword evidence="2" id="KW-1185">Reference proteome</keyword>
<reference evidence="1" key="1">
    <citation type="submission" date="2021-08" db="EMBL/GenBank/DDBJ databases">
        <title>Novel anaerobic bacterium isolated from sea squirt in East Sea, Republic of Korea.</title>
        <authorList>
            <person name="Nguyen T.H."/>
            <person name="Li Z."/>
            <person name="Lee Y.-J."/>
            <person name="Ko J."/>
            <person name="Kim S.-G."/>
        </authorList>
    </citation>
    <scope>NUCLEOTIDE SEQUENCE</scope>
    <source>
        <strain evidence="1">KCTC 25031</strain>
    </source>
</reference>
<sequence length="82" mass="9492">MIFDAPISEFDHAKSIEFFSLAKENFEQSIVLMKNYIVKSGNTYRIDEDFKDVNADTAYWVKLDESIDHTVLNTVESIIVKL</sequence>
<evidence type="ECO:0000313" key="2">
    <source>
        <dbReference type="Proteomes" id="UP000826212"/>
    </source>
</evidence>